<evidence type="ECO:0000256" key="8">
    <source>
        <dbReference type="ARBA" id="ARBA00022679"/>
    </source>
</evidence>
<evidence type="ECO:0000256" key="6">
    <source>
        <dbReference type="ARBA" id="ARBA00022519"/>
    </source>
</evidence>
<feature type="transmembrane region" description="Helical" evidence="12">
    <location>
        <begin position="504"/>
        <end position="523"/>
    </location>
</feature>
<dbReference type="GO" id="GO:0016758">
    <property type="term" value="F:hexosyltransferase activity"/>
    <property type="evidence" value="ECO:0007669"/>
    <property type="project" value="TreeGrafter"/>
</dbReference>
<feature type="transmembrane region" description="Helical" evidence="12">
    <location>
        <begin position="413"/>
        <end position="434"/>
    </location>
</feature>
<keyword evidence="15" id="KW-1185">Reference proteome</keyword>
<dbReference type="Pfam" id="PF13632">
    <property type="entry name" value="Glyco_trans_2_3"/>
    <property type="match status" value="1"/>
</dbReference>
<evidence type="ECO:0000256" key="11">
    <source>
        <dbReference type="ARBA" id="ARBA00023136"/>
    </source>
</evidence>
<sequence>MIKFRRIVFLTALLIPILWGLTVFFRITSFRGIEMAEYYQGISLCVLFPLLSYGAMISIFGFIQRRKKKGDNLRITSLLQEDWKEKALKSPLAIVMPIYGEDVKSTISRIKVIYQSLKDQNLISNTDIFILSDTRDPDLWVKEELAYHDLCEELHCFDKIFYRRRKINLNGKSGNLADFCRRWGKIYRYMLVLDADSMMTAECIGKMTAIMESDANIGILQTSPKLFGAKTLFQKMNQFSSSLLGGSFLAGAGYWQLDAGSYWGHNAIIRIKPFMEHCALPHLPEYGAIGGKILSHDTVESALMRRAGYSVFVAYDLEGSYEESPPNLLDSLKRDNRWCQGNLQHIWFLFVKNIPFLNRLHILLGILSYLSAPIWGMYIFLSLWNYWEDFRFLNFSLLPKEFEFFTNQIYLPLYYELLGLSLTLLFLPRILGYIDAMLTRNLRKAHGGSIGLTLSFLLETITSIFLAPVYLIYYTTFIFYTLANRKIEWAPQNRDSNKSYSFQSILQSFFGITLLGIVVAYVLNDFSEVLFYSSLPIWSGWILSIPIVYITSLTIPSRRILNFFFKTQEETEPNKELSQLLRLLNTETNTPKDYLLSGIFLALAHPRYFRIHKGMQGKKKAHPSFSLETKKAIDDLVHLGPNELSRKSLSSILTNADALEEVHFKIWSSRPETLGSFWRENWAYLNN</sequence>
<evidence type="ECO:0000256" key="5">
    <source>
        <dbReference type="ARBA" id="ARBA00022475"/>
    </source>
</evidence>
<evidence type="ECO:0000256" key="3">
    <source>
        <dbReference type="ARBA" id="ARBA00009337"/>
    </source>
</evidence>
<evidence type="ECO:0000256" key="1">
    <source>
        <dbReference type="ARBA" id="ARBA00004429"/>
    </source>
</evidence>
<dbReference type="EMBL" id="RQHW01000015">
    <property type="protein sequence ID" value="TGN20254.1"/>
    <property type="molecule type" value="Genomic_DNA"/>
</dbReference>
<dbReference type="Gene3D" id="3.90.550.10">
    <property type="entry name" value="Spore Coat Polysaccharide Biosynthesis Protein SpsA, Chain A"/>
    <property type="match status" value="1"/>
</dbReference>
<evidence type="ECO:0000256" key="7">
    <source>
        <dbReference type="ARBA" id="ARBA00022676"/>
    </source>
</evidence>
<keyword evidence="10 12" id="KW-1133">Transmembrane helix</keyword>
<dbReference type="InterPro" id="IPR029044">
    <property type="entry name" value="Nucleotide-diphossugar_trans"/>
</dbReference>
<evidence type="ECO:0000256" key="4">
    <source>
        <dbReference type="ARBA" id="ARBA00020585"/>
    </source>
</evidence>
<evidence type="ECO:0000259" key="13">
    <source>
        <dbReference type="Pfam" id="PF13632"/>
    </source>
</evidence>
<feature type="transmembrane region" description="Helical" evidence="12">
    <location>
        <begin position="7"/>
        <end position="27"/>
    </location>
</feature>
<dbReference type="CDD" id="cd04191">
    <property type="entry name" value="Glucan_BSP_MdoH"/>
    <property type="match status" value="1"/>
</dbReference>
<dbReference type="PANTHER" id="PTHR43867:SF5">
    <property type="entry name" value="GLUCANS BIOSYNTHESIS GLUCOSYLTRANSFERASE H"/>
    <property type="match status" value="1"/>
</dbReference>
<feature type="transmembrane region" description="Helical" evidence="12">
    <location>
        <begin position="529"/>
        <end position="550"/>
    </location>
</feature>
<comment type="pathway">
    <text evidence="2">Glycan metabolism; osmoregulated periplasmic glucan (OPG) biosynthesis.</text>
</comment>
<evidence type="ECO:0000256" key="9">
    <source>
        <dbReference type="ARBA" id="ARBA00022692"/>
    </source>
</evidence>
<gene>
    <name evidence="14" type="primary">mdoH</name>
    <name evidence="14" type="ORF">EHS15_04780</name>
</gene>
<keyword evidence="8 14" id="KW-0808">Transferase</keyword>
<keyword evidence="9 12" id="KW-0812">Transmembrane</keyword>
<dbReference type="PANTHER" id="PTHR43867">
    <property type="entry name" value="CELLULOSE SYNTHASE CATALYTIC SUBUNIT A [UDP-FORMING]"/>
    <property type="match status" value="1"/>
</dbReference>
<dbReference type="GO" id="GO:0005886">
    <property type="term" value="C:plasma membrane"/>
    <property type="evidence" value="ECO:0007669"/>
    <property type="project" value="UniProtKB-SubCell"/>
</dbReference>
<evidence type="ECO:0000313" key="14">
    <source>
        <dbReference type="EMBL" id="TGN20254.1"/>
    </source>
</evidence>
<proteinExistence type="inferred from homology"/>
<evidence type="ECO:0000256" key="2">
    <source>
        <dbReference type="ARBA" id="ARBA00005001"/>
    </source>
</evidence>
<comment type="similarity">
    <text evidence="3">Belongs to the glycosyltransferase 2 family. OpgH subfamily.</text>
</comment>
<evidence type="ECO:0000313" key="15">
    <source>
        <dbReference type="Proteomes" id="UP000298058"/>
    </source>
</evidence>
<keyword evidence="5" id="KW-1003">Cell membrane</keyword>
<dbReference type="NCBIfam" id="NF003958">
    <property type="entry name" value="PRK05454.2-1"/>
    <property type="match status" value="1"/>
</dbReference>
<comment type="caution">
    <text evidence="14">The sequence shown here is derived from an EMBL/GenBank/DDBJ whole genome shotgun (WGS) entry which is preliminary data.</text>
</comment>
<name>A0A4R9M0K5_9LEPT</name>
<dbReference type="NCBIfam" id="NF003962">
    <property type="entry name" value="PRK05454.2-5"/>
    <property type="match status" value="1"/>
</dbReference>
<dbReference type="Proteomes" id="UP000298058">
    <property type="component" value="Unassembled WGS sequence"/>
</dbReference>
<reference evidence="14" key="1">
    <citation type="journal article" date="2019" name="PLoS Negl. Trop. Dis.">
        <title>Revisiting the worldwide diversity of Leptospira species in the environment.</title>
        <authorList>
            <person name="Vincent A.T."/>
            <person name="Schiettekatte O."/>
            <person name="Bourhy P."/>
            <person name="Veyrier F.J."/>
            <person name="Picardeau M."/>
        </authorList>
    </citation>
    <scope>NUCLEOTIDE SEQUENCE [LARGE SCALE GENOMIC DNA]</scope>
    <source>
        <strain evidence="14">201300427</strain>
    </source>
</reference>
<feature type="domain" description="Glycosyltransferase 2-like" evidence="13">
    <location>
        <begin position="191"/>
        <end position="383"/>
    </location>
</feature>
<dbReference type="OrthoDB" id="9775281at2"/>
<keyword evidence="6" id="KW-0997">Cell inner membrane</keyword>
<dbReference type="InterPro" id="IPR001173">
    <property type="entry name" value="Glyco_trans_2-like"/>
</dbReference>
<keyword evidence="7" id="KW-0328">Glycosyltransferase</keyword>
<protein>
    <recommendedName>
        <fullName evidence="4">Glucans biosynthesis glucosyltransferase H</fullName>
    </recommendedName>
</protein>
<keyword evidence="11 12" id="KW-0472">Membrane</keyword>
<dbReference type="SUPFAM" id="SSF53448">
    <property type="entry name" value="Nucleotide-diphospho-sugar transferases"/>
    <property type="match status" value="1"/>
</dbReference>
<accession>A0A4R9M0K5</accession>
<organism evidence="14 15">
    <name type="scientific">Leptospira idonii</name>
    <dbReference type="NCBI Taxonomy" id="1193500"/>
    <lineage>
        <taxon>Bacteria</taxon>
        <taxon>Pseudomonadati</taxon>
        <taxon>Spirochaetota</taxon>
        <taxon>Spirochaetia</taxon>
        <taxon>Leptospirales</taxon>
        <taxon>Leptospiraceae</taxon>
        <taxon>Leptospira</taxon>
    </lineage>
</organism>
<dbReference type="RefSeq" id="WP_135759411.1">
    <property type="nucleotide sequence ID" value="NZ_RQHW01000015.1"/>
</dbReference>
<comment type="subcellular location">
    <subcellularLocation>
        <location evidence="1">Cell inner membrane</location>
        <topology evidence="1">Multi-pass membrane protein</topology>
    </subcellularLocation>
</comment>
<dbReference type="AlphaFoldDB" id="A0A4R9M0K5"/>
<feature type="transmembrane region" description="Helical" evidence="12">
    <location>
        <begin position="39"/>
        <end position="63"/>
    </location>
</feature>
<feature type="transmembrane region" description="Helical" evidence="12">
    <location>
        <begin position="362"/>
        <end position="387"/>
    </location>
</feature>
<evidence type="ECO:0000256" key="12">
    <source>
        <dbReference type="SAM" id="Phobius"/>
    </source>
</evidence>
<evidence type="ECO:0000256" key="10">
    <source>
        <dbReference type="ARBA" id="ARBA00022989"/>
    </source>
</evidence>
<dbReference type="InterPro" id="IPR050321">
    <property type="entry name" value="Glycosyltr_2/OpgH_subfam"/>
</dbReference>